<name>A0A2A9D517_9MICO</name>
<accession>A0A2A9D517</accession>
<feature type="transmembrane region" description="Helical" evidence="1">
    <location>
        <begin position="41"/>
        <end position="61"/>
    </location>
</feature>
<dbReference type="Proteomes" id="UP000224915">
    <property type="component" value="Unassembled WGS sequence"/>
</dbReference>
<evidence type="ECO:0000313" key="3">
    <source>
        <dbReference type="Proteomes" id="UP000224915"/>
    </source>
</evidence>
<dbReference type="EMBL" id="PDJD01000001">
    <property type="protein sequence ID" value="PFG20949.1"/>
    <property type="molecule type" value="Genomic_DNA"/>
</dbReference>
<evidence type="ECO:0000313" key="2">
    <source>
        <dbReference type="EMBL" id="PFG20949.1"/>
    </source>
</evidence>
<dbReference type="AlphaFoldDB" id="A0A2A9D517"/>
<feature type="transmembrane region" description="Helical" evidence="1">
    <location>
        <begin position="67"/>
        <end position="85"/>
    </location>
</feature>
<reference evidence="2 3" key="1">
    <citation type="submission" date="2017-10" db="EMBL/GenBank/DDBJ databases">
        <title>Sequencing the genomes of 1000 actinobacteria strains.</title>
        <authorList>
            <person name="Klenk H.-P."/>
        </authorList>
    </citation>
    <scope>NUCLEOTIDE SEQUENCE [LARGE SCALE GENOMIC DNA]</scope>
    <source>
        <strain evidence="2 3">DSM 21801</strain>
    </source>
</reference>
<proteinExistence type="predicted"/>
<organism evidence="2 3">
    <name type="scientific">Serinibacter salmoneus</name>
    <dbReference type="NCBI Taxonomy" id="556530"/>
    <lineage>
        <taxon>Bacteria</taxon>
        <taxon>Bacillati</taxon>
        <taxon>Actinomycetota</taxon>
        <taxon>Actinomycetes</taxon>
        <taxon>Micrococcales</taxon>
        <taxon>Beutenbergiaceae</taxon>
        <taxon>Serinibacter</taxon>
    </lineage>
</organism>
<keyword evidence="3" id="KW-1185">Reference proteome</keyword>
<keyword evidence="1" id="KW-1133">Transmembrane helix</keyword>
<comment type="caution">
    <text evidence="2">The sequence shown here is derived from an EMBL/GenBank/DDBJ whole genome shotgun (WGS) entry which is preliminary data.</text>
</comment>
<feature type="transmembrane region" description="Helical" evidence="1">
    <location>
        <begin position="6"/>
        <end position="29"/>
    </location>
</feature>
<gene>
    <name evidence="2" type="ORF">ATL40_2568</name>
</gene>
<sequence length="98" mass="10589">MSSDVSALAIAVYLAVGVFAAWVVASSLARRGRIRRSPGPALPYLYSAASVLVVGVVLMALRSPTGRWVLLAGIAFAAYALYRALRLRRWNRERRGAA</sequence>
<evidence type="ECO:0000256" key="1">
    <source>
        <dbReference type="SAM" id="Phobius"/>
    </source>
</evidence>
<dbReference type="RefSeq" id="WP_098469856.1">
    <property type="nucleotide sequence ID" value="NZ_PDJD01000001.1"/>
</dbReference>
<protein>
    <submittedName>
        <fullName evidence="2">Uncharacterized protein</fullName>
    </submittedName>
</protein>
<keyword evidence="1" id="KW-0812">Transmembrane</keyword>
<keyword evidence="1" id="KW-0472">Membrane</keyword>